<name>A0A8J3J722_9ACTN</name>
<reference evidence="1" key="1">
    <citation type="submission" date="2021-01" db="EMBL/GenBank/DDBJ databases">
        <title>Whole genome shotgun sequence of Actinocatenispora rupis NBRC 107355.</title>
        <authorList>
            <person name="Komaki H."/>
            <person name="Tamura T."/>
        </authorList>
    </citation>
    <scope>NUCLEOTIDE SEQUENCE</scope>
    <source>
        <strain evidence="1">NBRC 107355</strain>
    </source>
</reference>
<keyword evidence="2" id="KW-1185">Reference proteome</keyword>
<dbReference type="InterPro" id="IPR007995">
    <property type="entry name" value="DUF742"/>
</dbReference>
<dbReference type="Pfam" id="PF05331">
    <property type="entry name" value="DUF742"/>
    <property type="match status" value="1"/>
</dbReference>
<dbReference type="AlphaFoldDB" id="A0A8J3J722"/>
<evidence type="ECO:0000313" key="2">
    <source>
        <dbReference type="Proteomes" id="UP000612808"/>
    </source>
</evidence>
<sequence length="126" mass="13778">MARHESPDGEWLDQEAGPLVRLYGVTRGRTHGEAVGLDLLSVVVTEAHPPSDARLGPEHLAILRLCRRPRAVVEIGADLDLPIGVLRVLLSDLAAYQLITIRLPNQAALRPDALLLEELLHGLHNL</sequence>
<proteinExistence type="predicted"/>
<organism evidence="1 2">
    <name type="scientific">Actinocatenispora rupis</name>
    <dbReference type="NCBI Taxonomy" id="519421"/>
    <lineage>
        <taxon>Bacteria</taxon>
        <taxon>Bacillati</taxon>
        <taxon>Actinomycetota</taxon>
        <taxon>Actinomycetes</taxon>
        <taxon>Micromonosporales</taxon>
        <taxon>Micromonosporaceae</taxon>
        <taxon>Actinocatenispora</taxon>
    </lineage>
</organism>
<evidence type="ECO:0000313" key="1">
    <source>
        <dbReference type="EMBL" id="GID15308.1"/>
    </source>
</evidence>
<gene>
    <name evidence="1" type="ORF">Aru02nite_61970</name>
</gene>
<dbReference type="EMBL" id="BOMB01000041">
    <property type="protein sequence ID" value="GID15308.1"/>
    <property type="molecule type" value="Genomic_DNA"/>
</dbReference>
<dbReference type="Proteomes" id="UP000612808">
    <property type="component" value="Unassembled WGS sequence"/>
</dbReference>
<accession>A0A8J3J722</accession>
<protein>
    <recommendedName>
        <fullName evidence="3">DUF742 domain-containing protein</fullName>
    </recommendedName>
</protein>
<comment type="caution">
    <text evidence="1">The sequence shown here is derived from an EMBL/GenBank/DDBJ whole genome shotgun (WGS) entry which is preliminary data.</text>
</comment>
<evidence type="ECO:0008006" key="3">
    <source>
        <dbReference type="Google" id="ProtNLM"/>
    </source>
</evidence>
<dbReference type="PANTHER" id="PTHR36221">
    <property type="entry name" value="DUF742 DOMAIN-CONTAINING PROTEIN"/>
    <property type="match status" value="1"/>
</dbReference>
<dbReference type="PANTHER" id="PTHR36221:SF1">
    <property type="entry name" value="DUF742 DOMAIN-CONTAINING PROTEIN"/>
    <property type="match status" value="1"/>
</dbReference>
<dbReference type="RefSeq" id="WP_203663553.1">
    <property type="nucleotide sequence ID" value="NZ_BAAAZM010000021.1"/>
</dbReference>